<proteinExistence type="predicted"/>
<reference evidence="3" key="1">
    <citation type="submission" date="2024-06" db="EMBL/GenBank/DDBJ databases">
        <title>Methylostella associata gen. nov., sp. nov., a novel Ancalomicrobiaceae-affiliated facultatively methylotrophic bacteria that feed on methanotrophs of the genus Methylococcus.</title>
        <authorList>
            <person name="Saltykova V."/>
            <person name="Danilova O.V."/>
            <person name="Oshkin I.Y."/>
            <person name="Belova S.E."/>
            <person name="Pimenov N.V."/>
            <person name="Dedysh S.N."/>
        </authorList>
    </citation>
    <scope>NUCLEOTIDE SEQUENCE</scope>
    <source>
        <strain evidence="3">S20</strain>
    </source>
</reference>
<sequence>MMLDRRAWCRLAIGGFANAWAARASMGSARAGSPPADALALASDDGSPIRNRALPAEAFAGLAGLQRIGGTAPDIVIGEVFDYNCGYCRSAAVPLDALVERDGRVALTLVHHPILSPASRAVAILQQAVFHLFGPASARALHLALLGHRGFLDEPRARAIARAEGIDLDAIDAPAVAGAAALEVDAQTSRAHALGIRVTPTFAIAGRAFIGWPGPSTIAGMIAEARRCGRLRCD</sequence>
<evidence type="ECO:0000313" key="3">
    <source>
        <dbReference type="EMBL" id="XBY43794.1"/>
    </source>
</evidence>
<keyword evidence="1" id="KW-0732">Signal</keyword>
<organism evidence="3">
    <name type="scientific">Methyloraptor flagellatus</name>
    <dbReference type="NCBI Taxonomy" id="3162530"/>
    <lineage>
        <taxon>Bacteria</taxon>
        <taxon>Pseudomonadati</taxon>
        <taxon>Pseudomonadota</taxon>
        <taxon>Alphaproteobacteria</taxon>
        <taxon>Hyphomicrobiales</taxon>
        <taxon>Ancalomicrobiaceae</taxon>
        <taxon>Methyloraptor</taxon>
    </lineage>
</organism>
<protein>
    <submittedName>
        <fullName evidence="3">DsbA family protein</fullName>
    </submittedName>
</protein>
<dbReference type="KEGG" id="mflg:ABS361_17200"/>
<evidence type="ECO:0000259" key="2">
    <source>
        <dbReference type="Pfam" id="PF01323"/>
    </source>
</evidence>
<dbReference type="EMBL" id="CP158568">
    <property type="protein sequence ID" value="XBY43794.1"/>
    <property type="molecule type" value="Genomic_DNA"/>
</dbReference>
<feature type="domain" description="DSBA-like thioredoxin" evidence="2">
    <location>
        <begin position="77"/>
        <end position="219"/>
    </location>
</feature>
<feature type="signal peptide" evidence="1">
    <location>
        <begin position="1"/>
        <end position="21"/>
    </location>
</feature>
<gene>
    <name evidence="3" type="ORF">ABS361_17200</name>
</gene>
<dbReference type="InterPro" id="IPR001853">
    <property type="entry name" value="DSBA-like_thioredoxin_dom"/>
</dbReference>
<dbReference type="AlphaFoldDB" id="A0AAU7X7H0"/>
<evidence type="ECO:0000256" key="1">
    <source>
        <dbReference type="SAM" id="SignalP"/>
    </source>
</evidence>
<dbReference type="GO" id="GO:0016491">
    <property type="term" value="F:oxidoreductase activity"/>
    <property type="evidence" value="ECO:0007669"/>
    <property type="project" value="InterPro"/>
</dbReference>
<name>A0AAU7X7H0_9HYPH</name>
<accession>A0AAU7X7H0</accession>
<dbReference type="InterPro" id="IPR036249">
    <property type="entry name" value="Thioredoxin-like_sf"/>
</dbReference>
<dbReference type="Gene3D" id="3.40.30.10">
    <property type="entry name" value="Glutaredoxin"/>
    <property type="match status" value="1"/>
</dbReference>
<dbReference type="Pfam" id="PF01323">
    <property type="entry name" value="DSBA"/>
    <property type="match status" value="1"/>
</dbReference>
<dbReference type="SUPFAM" id="SSF52833">
    <property type="entry name" value="Thioredoxin-like"/>
    <property type="match status" value="1"/>
</dbReference>
<feature type="chain" id="PRO_5043481954" evidence="1">
    <location>
        <begin position="22"/>
        <end position="234"/>
    </location>
</feature>
<dbReference type="RefSeq" id="WP_407048896.1">
    <property type="nucleotide sequence ID" value="NZ_CP158568.1"/>
</dbReference>